<dbReference type="AlphaFoldDB" id="D5CTJ2"/>
<gene>
    <name evidence="2" type="ordered locus">Slit_0056</name>
</gene>
<dbReference type="EMBL" id="CP001965">
    <property type="protein sequence ID" value="ADE10298.1"/>
    <property type="molecule type" value="Genomic_DNA"/>
</dbReference>
<evidence type="ECO:0000313" key="2">
    <source>
        <dbReference type="EMBL" id="ADE10298.1"/>
    </source>
</evidence>
<feature type="transmembrane region" description="Helical" evidence="1">
    <location>
        <begin position="7"/>
        <end position="31"/>
    </location>
</feature>
<sequence length="161" mass="17893">MHRIMEFILPVVFASTEAMIWILLIAILIIFGKGKLLPSEKMLVIERKGQYRMVLAPGLNLAQPFIEAIAKQVSPHEAGHDDLSLCFEVRDKHVATRKQPSYLLEIGMRDGVLHFETRPVDQPLHPSDPGNGQTLAGEIEKTVHAIGISWGISVQKVGHAM</sequence>
<keyword evidence="1" id="KW-0812">Transmembrane</keyword>
<keyword evidence="1" id="KW-1133">Transmembrane helix</keyword>
<protein>
    <submittedName>
        <fullName evidence="2">Uncharacterized protein</fullName>
    </submittedName>
</protein>
<organism evidence="2 3">
    <name type="scientific">Sideroxydans lithotrophicus (strain ES-1)</name>
    <dbReference type="NCBI Taxonomy" id="580332"/>
    <lineage>
        <taxon>Bacteria</taxon>
        <taxon>Pseudomonadati</taxon>
        <taxon>Pseudomonadota</taxon>
        <taxon>Betaproteobacteria</taxon>
        <taxon>Nitrosomonadales</taxon>
        <taxon>Gallionellaceae</taxon>
        <taxon>Sideroxydans</taxon>
    </lineage>
</organism>
<reference evidence="2 3" key="1">
    <citation type="submission" date="2010-03" db="EMBL/GenBank/DDBJ databases">
        <title>Complete sequence of Sideroxydans lithotrophicus ES-1.</title>
        <authorList>
            <consortium name="US DOE Joint Genome Institute"/>
            <person name="Lucas S."/>
            <person name="Copeland A."/>
            <person name="Lapidus A."/>
            <person name="Cheng J.-F."/>
            <person name="Bruce D."/>
            <person name="Goodwin L."/>
            <person name="Pitluck S."/>
            <person name="Munk A.C."/>
            <person name="Detter J.C."/>
            <person name="Han C."/>
            <person name="Tapia R."/>
            <person name="Larimer F."/>
            <person name="Land M."/>
            <person name="Hauser L."/>
            <person name="Kyrpides N."/>
            <person name="Ivanova N."/>
            <person name="Emerson D."/>
            <person name="Woyke T."/>
        </authorList>
    </citation>
    <scope>NUCLEOTIDE SEQUENCE [LARGE SCALE GENOMIC DNA]</scope>
    <source>
        <strain evidence="2 3">ES-1</strain>
    </source>
</reference>
<proteinExistence type="predicted"/>
<dbReference type="STRING" id="580332.Slit_0056"/>
<accession>D5CTJ2</accession>
<keyword evidence="1" id="KW-0472">Membrane</keyword>
<dbReference type="Proteomes" id="UP000001625">
    <property type="component" value="Chromosome"/>
</dbReference>
<dbReference type="HOGENOM" id="CLU_1642577_0_0_4"/>
<evidence type="ECO:0000313" key="3">
    <source>
        <dbReference type="Proteomes" id="UP000001625"/>
    </source>
</evidence>
<dbReference type="KEGG" id="slt:Slit_0056"/>
<name>D5CTJ2_SIDLE</name>
<keyword evidence="3" id="KW-1185">Reference proteome</keyword>
<evidence type="ECO:0000256" key="1">
    <source>
        <dbReference type="SAM" id="Phobius"/>
    </source>
</evidence>